<feature type="region of interest" description="Disordered" evidence="1">
    <location>
        <begin position="1"/>
        <end position="33"/>
    </location>
</feature>
<proteinExistence type="predicted"/>
<gene>
    <name evidence="2" type="ORF">SMN809_LOCUS24072</name>
</gene>
<evidence type="ECO:0000313" key="3">
    <source>
        <dbReference type="Proteomes" id="UP000676336"/>
    </source>
</evidence>
<dbReference type="AlphaFoldDB" id="A0A8S2SU38"/>
<evidence type="ECO:0000313" key="2">
    <source>
        <dbReference type="EMBL" id="CAF4252744.1"/>
    </source>
</evidence>
<feature type="non-terminal residue" evidence="2">
    <location>
        <position position="1"/>
    </location>
</feature>
<sequence length="74" mass="8504">SSENDEYMYEQTPTSVESNTSQTQESPLDPNESEFQIATDEQEDQSLRITIKFLNETQKSILANANDTIFKVKR</sequence>
<feature type="compositionally biased region" description="Polar residues" evidence="1">
    <location>
        <begin position="11"/>
        <end position="26"/>
    </location>
</feature>
<reference evidence="2" key="1">
    <citation type="submission" date="2021-02" db="EMBL/GenBank/DDBJ databases">
        <authorList>
            <person name="Nowell W R."/>
        </authorList>
    </citation>
    <scope>NUCLEOTIDE SEQUENCE</scope>
</reference>
<name>A0A8S2SU38_9BILA</name>
<evidence type="ECO:0000256" key="1">
    <source>
        <dbReference type="SAM" id="MobiDB-lite"/>
    </source>
</evidence>
<organism evidence="2 3">
    <name type="scientific">Rotaria magnacalcarata</name>
    <dbReference type="NCBI Taxonomy" id="392030"/>
    <lineage>
        <taxon>Eukaryota</taxon>
        <taxon>Metazoa</taxon>
        <taxon>Spiralia</taxon>
        <taxon>Gnathifera</taxon>
        <taxon>Rotifera</taxon>
        <taxon>Eurotatoria</taxon>
        <taxon>Bdelloidea</taxon>
        <taxon>Philodinida</taxon>
        <taxon>Philodinidae</taxon>
        <taxon>Rotaria</taxon>
    </lineage>
</organism>
<dbReference type="EMBL" id="CAJOBI010027309">
    <property type="protein sequence ID" value="CAF4252744.1"/>
    <property type="molecule type" value="Genomic_DNA"/>
</dbReference>
<dbReference type="Proteomes" id="UP000676336">
    <property type="component" value="Unassembled WGS sequence"/>
</dbReference>
<accession>A0A8S2SU38</accession>
<comment type="caution">
    <text evidence="2">The sequence shown here is derived from an EMBL/GenBank/DDBJ whole genome shotgun (WGS) entry which is preliminary data.</text>
</comment>
<protein>
    <submittedName>
        <fullName evidence="2">Uncharacterized protein</fullName>
    </submittedName>
</protein>